<proteinExistence type="predicted"/>
<dbReference type="OrthoDB" id="489126at2"/>
<evidence type="ECO:0000313" key="2">
    <source>
        <dbReference type="Proteomes" id="UP000238634"/>
    </source>
</evidence>
<sequence>MNYQEQLTPWAVYQTLPDLQRQLVIRFRRRTDADCYIKVLKQTRPQTDFMIAFETVKKEVIPAAIA</sequence>
<dbReference type="RefSeq" id="WP_073069193.1">
    <property type="nucleotide sequence ID" value="NZ_MPPI01000001.1"/>
</dbReference>
<evidence type="ECO:0000313" key="1">
    <source>
        <dbReference type="EMBL" id="PSB22176.1"/>
    </source>
</evidence>
<comment type="caution">
    <text evidence="1">The sequence shown here is derived from an EMBL/GenBank/DDBJ whole genome shotgun (WGS) entry which is preliminary data.</text>
</comment>
<organism evidence="1 2">
    <name type="scientific">Phormidesmis priestleyi ULC007</name>
    <dbReference type="NCBI Taxonomy" id="1920490"/>
    <lineage>
        <taxon>Bacteria</taxon>
        <taxon>Bacillati</taxon>
        <taxon>Cyanobacteriota</taxon>
        <taxon>Cyanophyceae</taxon>
        <taxon>Leptolyngbyales</taxon>
        <taxon>Leptolyngbyaceae</taxon>
        <taxon>Phormidesmis</taxon>
    </lineage>
</organism>
<reference evidence="1 2" key="2">
    <citation type="submission" date="2018-03" db="EMBL/GenBank/DDBJ databases">
        <title>The ancient ancestry and fast evolution of plastids.</title>
        <authorList>
            <person name="Moore K.R."/>
            <person name="Magnabosco C."/>
            <person name="Momper L."/>
            <person name="Gold D.A."/>
            <person name="Bosak T."/>
            <person name="Fournier G.P."/>
        </authorList>
    </citation>
    <scope>NUCLEOTIDE SEQUENCE [LARGE SCALE GENOMIC DNA]</scope>
    <source>
        <strain evidence="1 2">ULC007</strain>
    </source>
</reference>
<reference evidence="1 2" key="1">
    <citation type="submission" date="2018-02" db="EMBL/GenBank/DDBJ databases">
        <authorList>
            <person name="Cohen D.B."/>
            <person name="Kent A.D."/>
        </authorList>
    </citation>
    <scope>NUCLEOTIDE SEQUENCE [LARGE SCALE GENOMIC DNA]</scope>
    <source>
        <strain evidence="1 2">ULC007</strain>
    </source>
</reference>
<dbReference type="EMBL" id="PVWG01000001">
    <property type="protein sequence ID" value="PSB22176.1"/>
    <property type="molecule type" value="Genomic_DNA"/>
</dbReference>
<gene>
    <name evidence="1" type="ORF">C7B65_01870</name>
</gene>
<keyword evidence="2" id="KW-1185">Reference proteome</keyword>
<accession>A0A2T1DNV3</accession>
<dbReference type="AlphaFoldDB" id="A0A2T1DNV3"/>
<name>A0A2T1DNV3_9CYAN</name>
<protein>
    <submittedName>
        <fullName evidence="1">Uncharacterized protein</fullName>
    </submittedName>
</protein>
<dbReference type="Proteomes" id="UP000238634">
    <property type="component" value="Unassembled WGS sequence"/>
</dbReference>